<reference evidence="5" key="1">
    <citation type="journal article" date="2013" name="Genome Announc.">
        <title>Draft genome sequence of the ascomycete Phaeoacremonium aleophilum strain UCR-PA7, a causal agent of the esca disease complex in grapevines.</title>
        <authorList>
            <person name="Blanco-Ulate B."/>
            <person name="Rolshausen P."/>
            <person name="Cantu D."/>
        </authorList>
    </citation>
    <scope>NUCLEOTIDE SEQUENCE [LARGE SCALE GENOMIC DNA]</scope>
    <source>
        <strain evidence="5">UCR-PA7</strain>
    </source>
</reference>
<dbReference type="GO" id="GO:0051213">
    <property type="term" value="F:dioxygenase activity"/>
    <property type="evidence" value="ECO:0007669"/>
    <property type="project" value="InterPro"/>
</dbReference>
<dbReference type="InterPro" id="IPR036380">
    <property type="entry name" value="Isochorismatase-like_sf"/>
</dbReference>
<dbReference type="CDD" id="cd00431">
    <property type="entry name" value="cysteine_hydrolases"/>
    <property type="match status" value="1"/>
</dbReference>
<feature type="compositionally biased region" description="Basic and acidic residues" evidence="2">
    <location>
        <begin position="1108"/>
        <end position="1131"/>
    </location>
</feature>
<sequence length="1175" mass="127119">MFDPTRFPSLGTRKALLAIDLQNDFLSPDGALPVTEPEGFVKRIVDLASAFRQSGAGDVIWVRSEYERPRPANDDQIVVTDGPPLSIRPGAQPRGRRRTSREPSEPPENDPEAFLSRPPQGEGRACVQPGSAGVEAFADIAAAIEPKDYRLTKTHYSAFQTGQLLQLLRGRFATEIYICGALTNTSVYATALAAGSYGYDIKIVDDCCGYRSIIRHAKATRQLIQLTGCELLYAEDVIQSLLPSSSSKPEAKLEPAISSPSSPSRVASSSRGRGGKSPIAARTIIPVRSRLSSPRSKAGSSAPPTAAADAPPPPPPPPAASADAGAEQLLPASMEKLKLSGESSSSTGTVVAPDPKSQDPQPQAAVEPLQPVVSDDDARATLQVDDAPKPASAHMRHDPVIEPANPLDADSDSGSPIDSESFEAQIRARVAARRQSRGVERADQRIKDSPPQEWRSPASSFKRTRISAEFAKEKVQEAIASKDTIETESKESKPADKPQHSPPESENTKPPTAKGSSSDDSSAEEADAATEESQDMDKPIVSEPICEGDTTVIQNVLPPILKKNIFERVCGEVQWQRMMHQGGEVPRLVAVQGEVDSEGNQPVYRHPSDEAPVLVPFSPTVLQIKEHVEKHLGHPVNHVLIQFYRGGNDYISEHSDKTIDVVPDSFIANVSLGAERTMVFRTKRADRDPSKRKTESVKAVDSVALEQGVTTSPDSADKTVEEPRKDSSTSPQSKTSAPVEGQRRQVERAHLPHNSLCRMGLRTNEKWLHAIRQDKRLDREKTEAELAYEGGRISLTFRRIGTFLNRDSTLIWGQGATGKTKAAAHAVVNGQTPEAVRMLQAFGRENQSSAFDWKASYGAGFDVLHLSASPRFFASGDDIVDTRVTLMLAAYDIKYAKGSVSPGFSLKDSAEVPDDLPVKFVDNDAGKSTVTGDVAIMLYLASTYGGEKETNRSGPALARLYSRFQAALGLEAKWRALLRSQARGAAASKDSAKGQHASTLLKSLRRELTTFASWADEAGAHRGSIAGEGDDPATVADYALWPVLHDMARVCRDDGEALSSVLRKIGLDGLQGWYTSFASRESVKAVMGDAQPEIPAEETPKKPNPTKPVEEQKKEKEEEIPTKDKGKGKIESEEEEDEAESEETEKSDADNSTKDKEGAKEKIEGKGKGKDPATT</sequence>
<dbReference type="InterPro" id="IPR000868">
    <property type="entry name" value="Isochorismatase-like_dom"/>
</dbReference>
<dbReference type="GeneID" id="19325528"/>
<dbReference type="PANTHER" id="PTHR31212:SF5">
    <property type="entry name" value="ISOCHORISMATASE FAMILY PROTEIN FAMILY (AFU_ORTHOLOGUE AFUA_3G14500)"/>
    <property type="match status" value="1"/>
</dbReference>
<dbReference type="EMBL" id="KB933149">
    <property type="protein sequence ID" value="EON99456.1"/>
    <property type="molecule type" value="Genomic_DNA"/>
</dbReference>
<dbReference type="PROSITE" id="PS51471">
    <property type="entry name" value="FE2OG_OXY"/>
    <property type="match status" value="1"/>
</dbReference>
<feature type="compositionally biased region" description="Basic and acidic residues" evidence="2">
    <location>
        <begin position="683"/>
        <end position="698"/>
    </location>
</feature>
<evidence type="ECO:0000256" key="2">
    <source>
        <dbReference type="SAM" id="MobiDB-lite"/>
    </source>
</evidence>
<dbReference type="Gene3D" id="1.20.1050.130">
    <property type="match status" value="1"/>
</dbReference>
<feature type="region of interest" description="Disordered" evidence="2">
    <location>
        <begin position="683"/>
        <end position="749"/>
    </location>
</feature>
<feature type="compositionally biased region" description="Pro residues" evidence="2">
    <location>
        <begin position="310"/>
        <end position="319"/>
    </location>
</feature>
<feature type="compositionally biased region" description="Basic and acidic residues" evidence="2">
    <location>
        <begin position="483"/>
        <end position="499"/>
    </location>
</feature>
<gene>
    <name evidence="4" type="ORF">UCRPA7_5015</name>
</gene>
<feature type="region of interest" description="Disordered" evidence="2">
    <location>
        <begin position="72"/>
        <end position="128"/>
    </location>
</feature>
<evidence type="ECO:0000259" key="3">
    <source>
        <dbReference type="PROSITE" id="PS51471"/>
    </source>
</evidence>
<feature type="compositionally biased region" description="Low complexity" evidence="2">
    <location>
        <begin position="340"/>
        <end position="351"/>
    </location>
</feature>
<dbReference type="OrthoDB" id="445341at2759"/>
<comment type="similarity">
    <text evidence="1">Belongs to the isochorismatase family.</text>
</comment>
<protein>
    <submittedName>
        <fullName evidence="4">Putative isochorismatase family protein family protein</fullName>
    </submittedName>
</protein>
<keyword evidence="5" id="KW-1185">Reference proteome</keyword>
<feature type="compositionally biased region" description="Basic and acidic residues" evidence="2">
    <location>
        <begin position="1144"/>
        <end position="1175"/>
    </location>
</feature>
<feature type="compositionally biased region" description="Basic and acidic residues" evidence="2">
    <location>
        <begin position="715"/>
        <end position="727"/>
    </location>
</feature>
<feature type="region of interest" description="Disordered" evidence="2">
    <location>
        <begin position="244"/>
        <end position="542"/>
    </location>
</feature>
<dbReference type="Pfam" id="PF00857">
    <property type="entry name" value="Isochorismatase"/>
    <property type="match status" value="1"/>
</dbReference>
<dbReference type="RefSeq" id="XP_007915757.1">
    <property type="nucleotide sequence ID" value="XM_007917566.1"/>
</dbReference>
<dbReference type="InterPro" id="IPR005123">
    <property type="entry name" value="Oxoglu/Fe-dep_dioxygenase_dom"/>
</dbReference>
<dbReference type="Gene3D" id="3.40.50.850">
    <property type="entry name" value="Isochorismatase-like"/>
    <property type="match status" value="1"/>
</dbReference>
<dbReference type="SUPFAM" id="SSF52499">
    <property type="entry name" value="Isochorismatase-like hydrolases"/>
    <property type="match status" value="1"/>
</dbReference>
<name>R8BJG4_PHAM7</name>
<dbReference type="InterPro" id="IPR037151">
    <property type="entry name" value="AlkB-like_sf"/>
</dbReference>
<dbReference type="Gene3D" id="2.60.120.590">
    <property type="entry name" value="Alpha-ketoglutarate-dependent dioxygenase AlkB-like"/>
    <property type="match status" value="1"/>
</dbReference>
<dbReference type="KEGG" id="tmn:UCRPA7_5015"/>
<feature type="compositionally biased region" description="Low complexity" evidence="2">
    <location>
        <begin position="258"/>
        <end position="271"/>
    </location>
</feature>
<feature type="region of interest" description="Disordered" evidence="2">
    <location>
        <begin position="1086"/>
        <end position="1175"/>
    </location>
</feature>
<evidence type="ECO:0000256" key="1">
    <source>
        <dbReference type="ARBA" id="ARBA00006336"/>
    </source>
</evidence>
<feature type="domain" description="Fe2OG dioxygenase" evidence="3">
    <location>
        <begin position="635"/>
        <end position="801"/>
    </location>
</feature>
<organism evidence="4 5">
    <name type="scientific">Phaeoacremonium minimum (strain UCR-PA7)</name>
    <name type="common">Esca disease fungus</name>
    <name type="synonym">Togninia minima</name>
    <dbReference type="NCBI Taxonomy" id="1286976"/>
    <lineage>
        <taxon>Eukaryota</taxon>
        <taxon>Fungi</taxon>
        <taxon>Dikarya</taxon>
        <taxon>Ascomycota</taxon>
        <taxon>Pezizomycotina</taxon>
        <taxon>Sordariomycetes</taxon>
        <taxon>Sordariomycetidae</taxon>
        <taxon>Togniniales</taxon>
        <taxon>Togniniaceae</taxon>
        <taxon>Phaeoacremonium</taxon>
    </lineage>
</organism>
<dbReference type="Pfam" id="PF13532">
    <property type="entry name" value="2OG-FeII_Oxy_2"/>
    <property type="match status" value="1"/>
</dbReference>
<dbReference type="AlphaFoldDB" id="R8BJG4"/>
<accession>R8BJG4</accession>
<evidence type="ECO:0000313" key="5">
    <source>
        <dbReference type="Proteomes" id="UP000014074"/>
    </source>
</evidence>
<dbReference type="InterPro" id="IPR032854">
    <property type="entry name" value="ALKBH3"/>
</dbReference>
<dbReference type="InterPro" id="IPR057088">
    <property type="entry name" value="GLRG_09195_Thiored"/>
</dbReference>
<feature type="compositionally biased region" description="Basic and acidic residues" evidence="2">
    <location>
        <begin position="437"/>
        <end position="450"/>
    </location>
</feature>
<proteinExistence type="inferred from homology"/>
<feature type="compositionally biased region" description="Low complexity" evidence="2">
    <location>
        <begin position="298"/>
        <end position="309"/>
    </location>
</feature>
<dbReference type="SUPFAM" id="SSF51197">
    <property type="entry name" value="Clavaminate synthase-like"/>
    <property type="match status" value="1"/>
</dbReference>
<feature type="compositionally biased region" description="Acidic residues" evidence="2">
    <location>
        <begin position="521"/>
        <end position="534"/>
    </location>
</feature>
<dbReference type="Pfam" id="PF24470">
    <property type="entry name" value="Thiored_Isochorism"/>
    <property type="match status" value="1"/>
</dbReference>
<dbReference type="HOGENOM" id="CLU_005335_0_0_1"/>
<dbReference type="PANTHER" id="PTHR31212">
    <property type="entry name" value="ALPHA-KETOGLUTARATE-DEPENDENT DIOXYGENASE ALKB HOMOLOG 3"/>
    <property type="match status" value="1"/>
</dbReference>
<dbReference type="eggNOG" id="ENOG502QRZN">
    <property type="taxonomic scope" value="Eukaryota"/>
</dbReference>
<dbReference type="InterPro" id="IPR027450">
    <property type="entry name" value="AlkB-like"/>
</dbReference>
<dbReference type="GO" id="GO:0006307">
    <property type="term" value="P:DNA alkylation repair"/>
    <property type="evidence" value="ECO:0007669"/>
    <property type="project" value="InterPro"/>
</dbReference>
<evidence type="ECO:0000313" key="4">
    <source>
        <dbReference type="EMBL" id="EON99456.1"/>
    </source>
</evidence>
<dbReference type="Proteomes" id="UP000014074">
    <property type="component" value="Unassembled WGS sequence"/>
</dbReference>
<feature type="compositionally biased region" description="Acidic residues" evidence="2">
    <location>
        <begin position="1132"/>
        <end position="1143"/>
    </location>
</feature>